<keyword evidence="11" id="KW-1185">Reference proteome</keyword>
<dbReference type="PANTHER" id="PTHR36115">
    <property type="entry name" value="PROLINE-RICH ANTIGEN HOMOLOG-RELATED"/>
    <property type="match status" value="1"/>
</dbReference>
<keyword evidence="2" id="KW-1003">Cell membrane</keyword>
<dbReference type="Pfam" id="PF06271">
    <property type="entry name" value="RDD"/>
    <property type="match status" value="1"/>
</dbReference>
<dbReference type="InterPro" id="IPR051791">
    <property type="entry name" value="Pra-immunoreactive"/>
</dbReference>
<feature type="compositionally biased region" description="Low complexity" evidence="7">
    <location>
        <begin position="208"/>
        <end position="221"/>
    </location>
</feature>
<sequence>MSVTLDVDDEPTPGVDADGRPDPAYAAALGLVPAPAGRRSAAFALDAAVWVALALPGIIGAVLLLTAVGGGRDAIGIAASGASALPLVLIAVSQVLLAAFGLTQLVLHGRTGRTLGKAAFGIRSVGVAGFGPAGFWRITLRALVLWGAQVVLPFIGPALLFASSGWDPEHRGRSWLDRIGGCYALDVRVGLDPFDARALRHARREAARPPAAATRALPSLASDRAPDEHTFIPASRSSSAVVASGLGEWQPPALAAPGAAPAPSTAAPASSDAATLNRGTSSPPATAGAFVLRFDDGTAVAAAPRGLLGRAPADVAARPPAEATGRPPAVLVPLDDDSMRISKTHAEFGVTDGRFWVADRASKNGTVVELPGGAERSLGAGERIELPVGSAVRLGGRRFTVERSTQA</sequence>
<evidence type="ECO:0000256" key="2">
    <source>
        <dbReference type="ARBA" id="ARBA00022475"/>
    </source>
</evidence>
<evidence type="ECO:0000313" key="11">
    <source>
        <dbReference type="Proteomes" id="UP000293289"/>
    </source>
</evidence>
<feature type="transmembrane region" description="Helical" evidence="8">
    <location>
        <begin position="74"/>
        <end position="107"/>
    </location>
</feature>
<name>A0A4Q7MC48_9MICO</name>
<keyword evidence="5 8" id="KW-1133">Transmembrane helix</keyword>
<comment type="caution">
    <text evidence="10">The sequence shown here is derived from an EMBL/GenBank/DDBJ whole genome shotgun (WGS) entry which is preliminary data.</text>
</comment>
<dbReference type="RefSeq" id="WP_130353533.1">
    <property type="nucleotide sequence ID" value="NZ_SGWY01000003.1"/>
</dbReference>
<feature type="region of interest" description="Disordered" evidence="7">
    <location>
        <begin position="203"/>
        <end position="231"/>
    </location>
</feature>
<evidence type="ECO:0000256" key="4">
    <source>
        <dbReference type="ARBA" id="ARBA00022692"/>
    </source>
</evidence>
<dbReference type="Proteomes" id="UP000293289">
    <property type="component" value="Unassembled WGS sequence"/>
</dbReference>
<feature type="transmembrane region" description="Helical" evidence="8">
    <location>
        <begin position="144"/>
        <end position="163"/>
    </location>
</feature>
<evidence type="ECO:0000256" key="3">
    <source>
        <dbReference type="ARBA" id="ARBA00022553"/>
    </source>
</evidence>
<comment type="subcellular location">
    <subcellularLocation>
        <location evidence="1">Cell membrane</location>
        <topology evidence="1">Multi-pass membrane protein</topology>
    </subcellularLocation>
</comment>
<protein>
    <submittedName>
        <fullName evidence="10">FHA domain-containing protein</fullName>
    </submittedName>
</protein>
<feature type="compositionally biased region" description="Acidic residues" evidence="7">
    <location>
        <begin position="1"/>
        <end position="11"/>
    </location>
</feature>
<proteinExistence type="predicted"/>
<feature type="compositionally biased region" description="Low complexity" evidence="7">
    <location>
        <begin position="253"/>
        <end position="274"/>
    </location>
</feature>
<feature type="transmembrane region" description="Helical" evidence="8">
    <location>
        <begin position="119"/>
        <end position="138"/>
    </location>
</feature>
<keyword evidence="4 8" id="KW-0812">Transmembrane</keyword>
<evidence type="ECO:0000256" key="5">
    <source>
        <dbReference type="ARBA" id="ARBA00022989"/>
    </source>
</evidence>
<evidence type="ECO:0000313" key="10">
    <source>
        <dbReference type="EMBL" id="RZS64282.1"/>
    </source>
</evidence>
<keyword evidence="6 8" id="KW-0472">Membrane</keyword>
<gene>
    <name evidence="10" type="ORF">EV187_2662</name>
</gene>
<dbReference type="CDD" id="cd00060">
    <property type="entry name" value="FHA"/>
    <property type="match status" value="1"/>
</dbReference>
<accession>A0A4Q7MC48</accession>
<feature type="domain" description="FHA" evidence="9">
    <location>
        <begin position="322"/>
        <end position="369"/>
    </location>
</feature>
<dbReference type="InterPro" id="IPR000253">
    <property type="entry name" value="FHA_dom"/>
</dbReference>
<dbReference type="Pfam" id="PF00498">
    <property type="entry name" value="FHA"/>
    <property type="match status" value="1"/>
</dbReference>
<dbReference type="AlphaFoldDB" id="A0A4Q7MC48"/>
<feature type="transmembrane region" description="Helical" evidence="8">
    <location>
        <begin position="47"/>
        <end position="68"/>
    </location>
</feature>
<dbReference type="SUPFAM" id="SSF49879">
    <property type="entry name" value="SMAD/FHA domain"/>
    <property type="match status" value="1"/>
</dbReference>
<evidence type="ECO:0000256" key="7">
    <source>
        <dbReference type="SAM" id="MobiDB-lite"/>
    </source>
</evidence>
<organism evidence="10 11">
    <name type="scientific">Agromyces ramosus</name>
    <dbReference type="NCBI Taxonomy" id="33879"/>
    <lineage>
        <taxon>Bacteria</taxon>
        <taxon>Bacillati</taxon>
        <taxon>Actinomycetota</taxon>
        <taxon>Actinomycetes</taxon>
        <taxon>Micrococcales</taxon>
        <taxon>Microbacteriaceae</taxon>
        <taxon>Agromyces</taxon>
    </lineage>
</organism>
<evidence type="ECO:0000256" key="8">
    <source>
        <dbReference type="SAM" id="Phobius"/>
    </source>
</evidence>
<dbReference type="PANTHER" id="PTHR36115:SF6">
    <property type="entry name" value="PROLINE-RICH ANTIGEN HOMOLOG"/>
    <property type="match status" value="1"/>
</dbReference>
<feature type="region of interest" description="Disordered" evidence="7">
    <location>
        <begin position="253"/>
        <end position="282"/>
    </location>
</feature>
<dbReference type="Gene3D" id="2.60.200.20">
    <property type="match status" value="1"/>
</dbReference>
<dbReference type="InterPro" id="IPR010432">
    <property type="entry name" value="RDD"/>
</dbReference>
<dbReference type="InterPro" id="IPR008984">
    <property type="entry name" value="SMAD_FHA_dom_sf"/>
</dbReference>
<dbReference type="GO" id="GO:0005886">
    <property type="term" value="C:plasma membrane"/>
    <property type="evidence" value="ECO:0007669"/>
    <property type="project" value="UniProtKB-SubCell"/>
</dbReference>
<keyword evidence="3" id="KW-0597">Phosphoprotein</keyword>
<feature type="region of interest" description="Disordered" evidence="7">
    <location>
        <begin position="1"/>
        <end position="20"/>
    </location>
</feature>
<evidence type="ECO:0000256" key="1">
    <source>
        <dbReference type="ARBA" id="ARBA00004651"/>
    </source>
</evidence>
<dbReference type="OrthoDB" id="4625746at2"/>
<evidence type="ECO:0000256" key="6">
    <source>
        <dbReference type="ARBA" id="ARBA00023136"/>
    </source>
</evidence>
<dbReference type="PROSITE" id="PS50006">
    <property type="entry name" value="FHA_DOMAIN"/>
    <property type="match status" value="1"/>
</dbReference>
<dbReference type="EMBL" id="SGWY01000003">
    <property type="protein sequence ID" value="RZS64282.1"/>
    <property type="molecule type" value="Genomic_DNA"/>
</dbReference>
<reference evidence="10 11" key="1">
    <citation type="submission" date="2019-02" db="EMBL/GenBank/DDBJ databases">
        <title>Genomic Encyclopedia of Type Strains, Phase IV (KMG-IV): sequencing the most valuable type-strain genomes for metagenomic binning, comparative biology and taxonomic classification.</title>
        <authorList>
            <person name="Goeker M."/>
        </authorList>
    </citation>
    <scope>NUCLEOTIDE SEQUENCE [LARGE SCALE GENOMIC DNA]</scope>
    <source>
        <strain evidence="10 11">DSM 43045</strain>
    </source>
</reference>
<evidence type="ECO:0000259" key="9">
    <source>
        <dbReference type="PROSITE" id="PS50006"/>
    </source>
</evidence>